<dbReference type="Gene3D" id="3.30.1370.10">
    <property type="entry name" value="K Homology domain, type 1"/>
    <property type="match status" value="1"/>
</dbReference>
<evidence type="ECO:0000313" key="9">
    <source>
        <dbReference type="EMBL" id="KKU40732.1"/>
    </source>
</evidence>
<dbReference type="GO" id="GO:0006402">
    <property type="term" value="P:mRNA catabolic process"/>
    <property type="evidence" value="ECO:0007669"/>
    <property type="project" value="UniProtKB-UniRule"/>
</dbReference>
<reference evidence="9 10" key="1">
    <citation type="journal article" date="2015" name="Nature">
        <title>rRNA introns, odd ribosomes, and small enigmatic genomes across a large radiation of phyla.</title>
        <authorList>
            <person name="Brown C.T."/>
            <person name="Hug L.A."/>
            <person name="Thomas B.C."/>
            <person name="Sharon I."/>
            <person name="Castelle C.J."/>
            <person name="Singh A."/>
            <person name="Wilkins M.J."/>
            <person name="Williams K.H."/>
            <person name="Banfield J.F."/>
        </authorList>
    </citation>
    <scope>NUCLEOTIDE SEQUENCE [LARGE SCALE GENOMIC DNA]</scope>
</reference>
<dbReference type="HAMAP" id="MF_00335">
    <property type="entry name" value="RNase_Y"/>
    <property type="match status" value="1"/>
</dbReference>
<dbReference type="CDD" id="cd22431">
    <property type="entry name" value="KH-I_RNaseY"/>
    <property type="match status" value="1"/>
</dbReference>
<comment type="similarity">
    <text evidence="5">Belongs to the RNase Y family.</text>
</comment>
<dbReference type="SUPFAM" id="SSF54791">
    <property type="entry name" value="Eukaryotic type KH-domain (KH-domain type I)"/>
    <property type="match status" value="1"/>
</dbReference>
<dbReference type="Pfam" id="PF01966">
    <property type="entry name" value="HD"/>
    <property type="match status" value="1"/>
</dbReference>
<keyword evidence="1 5" id="KW-0540">Nuclease</keyword>
<dbReference type="SUPFAM" id="SSF109604">
    <property type="entry name" value="HD-domain/PDEase-like"/>
    <property type="match status" value="1"/>
</dbReference>
<dbReference type="InterPro" id="IPR006675">
    <property type="entry name" value="HDIG_dom"/>
</dbReference>
<dbReference type="InterPro" id="IPR036612">
    <property type="entry name" value="KH_dom_type_1_sf"/>
</dbReference>
<evidence type="ECO:0000259" key="8">
    <source>
        <dbReference type="PROSITE" id="PS51831"/>
    </source>
</evidence>
<dbReference type="InterPro" id="IPR022711">
    <property type="entry name" value="RNase_Y_N"/>
</dbReference>
<accession>A0A0G1Q7B8</accession>
<dbReference type="AlphaFoldDB" id="A0A0G1Q7B8"/>
<dbReference type="PROSITE" id="PS50084">
    <property type="entry name" value="KH_TYPE_1"/>
    <property type="match status" value="1"/>
</dbReference>
<dbReference type="GO" id="GO:0005886">
    <property type="term" value="C:plasma membrane"/>
    <property type="evidence" value="ECO:0007669"/>
    <property type="project" value="UniProtKB-SubCell"/>
</dbReference>
<feature type="transmembrane region" description="Helical" evidence="5">
    <location>
        <begin position="6"/>
        <end position="26"/>
    </location>
</feature>
<dbReference type="GO" id="GO:0003723">
    <property type="term" value="F:RNA binding"/>
    <property type="evidence" value="ECO:0007669"/>
    <property type="project" value="UniProtKB-UniRule"/>
</dbReference>
<keyword evidence="5" id="KW-1003">Cell membrane</keyword>
<gene>
    <name evidence="5" type="primary">rny</name>
    <name evidence="9" type="ORF">UX57_C0011G0018</name>
</gene>
<dbReference type="CDD" id="cd00077">
    <property type="entry name" value="HDc"/>
    <property type="match status" value="1"/>
</dbReference>
<dbReference type="Pfam" id="PF00013">
    <property type="entry name" value="KH_1"/>
    <property type="match status" value="1"/>
</dbReference>
<sequence>MIPEFIVLFIEGFGALLIGSVAGYFFRRYIARKTVDNAEERAEKLLTEAKQKQQELVLEIKNKRQEVLLDAKNKAIQIIEEAKKDEQQRRRDIQEQQRRLEKRETLFDQKLLDVEEKKTKLEEQTKLLEETKMQIVAVKEEQVQKLQAIASLSKEEALERLLKEVEAQSQEALMNRLHKLDQQTEEEIERKSRNVISLAVTRYAASQCVETTTLAVELPSDEMKGRIIGKEGRNIKAIELLTGTEIIVDDTPEMITISGFSPIRRQVAKRALDALIADGRIHPARIEEAVDEAKKALAQDLRKAGEEALYQLGIPVSSIDPKLISILGRMKYRTSYGQNALQHSIEVGLLSGLMGEELGADVFVCKKGGLFHDIGKAVDHDMQGAHPEIGYNIMKKFGFPEEICYQSIAHHEDHPKTVEGAIIKAADAISGARPGARKQSLEQFIQRMEELEKTAATFEGVAKAYAIQAGREVRVFVQPENIDDLTAQKLAKDIAVKIEAELSYPGEVKVTVIRETRAIEYAR</sequence>
<keyword evidence="4 5" id="KW-0694">RNA-binding</keyword>
<dbReference type="GO" id="GO:0004521">
    <property type="term" value="F:RNA endonuclease activity"/>
    <property type="evidence" value="ECO:0007669"/>
    <property type="project" value="UniProtKB-UniRule"/>
</dbReference>
<dbReference type="NCBIfam" id="TIGR00277">
    <property type="entry name" value="HDIG"/>
    <property type="match status" value="1"/>
</dbReference>
<evidence type="ECO:0000256" key="5">
    <source>
        <dbReference type="HAMAP-Rule" id="MF_00335"/>
    </source>
</evidence>
<dbReference type="NCBIfam" id="TIGR03319">
    <property type="entry name" value="RNase_Y"/>
    <property type="match status" value="1"/>
</dbReference>
<evidence type="ECO:0000256" key="6">
    <source>
        <dbReference type="NCBIfam" id="TIGR03319"/>
    </source>
</evidence>
<dbReference type="Pfam" id="PF12072">
    <property type="entry name" value="RNase_Y_N"/>
    <property type="match status" value="1"/>
</dbReference>
<keyword evidence="3 5" id="KW-0378">Hydrolase</keyword>
<dbReference type="SMART" id="SM00471">
    <property type="entry name" value="HDc"/>
    <property type="match status" value="1"/>
</dbReference>
<protein>
    <recommendedName>
        <fullName evidence="5 6">Ribonuclease Y</fullName>
        <shortName evidence="5">RNase Y</shortName>
        <ecNumber evidence="5 6">3.1.-.-</ecNumber>
    </recommendedName>
</protein>
<dbReference type="GO" id="GO:0016787">
    <property type="term" value="F:hydrolase activity"/>
    <property type="evidence" value="ECO:0007669"/>
    <property type="project" value="UniProtKB-KW"/>
</dbReference>
<feature type="domain" description="HD" evidence="8">
    <location>
        <begin position="340"/>
        <end position="432"/>
    </location>
</feature>
<dbReference type="SMART" id="SM00322">
    <property type="entry name" value="KH"/>
    <property type="match status" value="1"/>
</dbReference>
<comment type="caution">
    <text evidence="9">The sequence shown here is derived from an EMBL/GenBank/DDBJ whole genome shotgun (WGS) entry which is preliminary data.</text>
</comment>
<dbReference type="InterPro" id="IPR004088">
    <property type="entry name" value="KH_dom_type_1"/>
</dbReference>
<organism evidence="9 10">
    <name type="scientific">Candidatus Uhrbacteria bacterium GW2011_GWE2_46_68</name>
    <dbReference type="NCBI Taxonomy" id="1618994"/>
    <lineage>
        <taxon>Bacteria</taxon>
        <taxon>Candidatus Uhriibacteriota</taxon>
    </lineage>
</organism>
<evidence type="ECO:0000256" key="1">
    <source>
        <dbReference type="ARBA" id="ARBA00022722"/>
    </source>
</evidence>
<dbReference type="PANTHER" id="PTHR12826">
    <property type="entry name" value="RIBONUCLEASE Y"/>
    <property type="match status" value="1"/>
</dbReference>
<keyword evidence="2 5" id="KW-0255">Endonuclease</keyword>
<dbReference type="InterPro" id="IPR004087">
    <property type="entry name" value="KH_dom"/>
</dbReference>
<keyword evidence="5" id="KW-0472">Membrane</keyword>
<dbReference type="EC" id="3.1.-.-" evidence="5 6"/>
<evidence type="ECO:0000256" key="2">
    <source>
        <dbReference type="ARBA" id="ARBA00022759"/>
    </source>
</evidence>
<keyword evidence="5" id="KW-1133">Transmembrane helix</keyword>
<dbReference type="PROSITE" id="PS51831">
    <property type="entry name" value="HD"/>
    <property type="match status" value="1"/>
</dbReference>
<evidence type="ECO:0000256" key="7">
    <source>
        <dbReference type="SAM" id="Coils"/>
    </source>
</evidence>
<dbReference type="STRING" id="1618994.UX57_C0011G0018"/>
<comment type="function">
    <text evidence="5">Endoribonuclease that initiates mRNA decay.</text>
</comment>
<dbReference type="PANTHER" id="PTHR12826:SF15">
    <property type="entry name" value="RIBONUCLEASE Y"/>
    <property type="match status" value="1"/>
</dbReference>
<comment type="subcellular location">
    <subcellularLocation>
        <location evidence="5">Cell membrane</location>
        <topology evidence="5">Single-pass membrane protein</topology>
    </subcellularLocation>
</comment>
<dbReference type="PATRIC" id="fig|1618994.3.peg.747"/>
<evidence type="ECO:0000256" key="4">
    <source>
        <dbReference type="ARBA" id="ARBA00022884"/>
    </source>
</evidence>
<dbReference type="InterPro" id="IPR006674">
    <property type="entry name" value="HD_domain"/>
</dbReference>
<dbReference type="Proteomes" id="UP000034795">
    <property type="component" value="Unassembled WGS sequence"/>
</dbReference>
<feature type="coiled-coil region" evidence="7">
    <location>
        <begin position="32"/>
        <end position="175"/>
    </location>
</feature>
<name>A0A0G1Q7B8_9BACT</name>
<dbReference type="InterPro" id="IPR003607">
    <property type="entry name" value="HD/PDEase_dom"/>
</dbReference>
<dbReference type="InterPro" id="IPR017705">
    <property type="entry name" value="Ribonuclease_Y"/>
</dbReference>
<dbReference type="EMBL" id="LCMS01000011">
    <property type="protein sequence ID" value="KKU40732.1"/>
    <property type="molecule type" value="Genomic_DNA"/>
</dbReference>
<proteinExistence type="inferred from homology"/>
<evidence type="ECO:0000313" key="10">
    <source>
        <dbReference type="Proteomes" id="UP000034795"/>
    </source>
</evidence>
<keyword evidence="5" id="KW-0812">Transmembrane</keyword>
<dbReference type="Gene3D" id="1.10.3210.10">
    <property type="entry name" value="Hypothetical protein af1432"/>
    <property type="match status" value="1"/>
</dbReference>
<keyword evidence="7" id="KW-0175">Coiled coil</keyword>
<evidence type="ECO:0000256" key="3">
    <source>
        <dbReference type="ARBA" id="ARBA00022801"/>
    </source>
</evidence>